<evidence type="ECO:0000256" key="7">
    <source>
        <dbReference type="ARBA" id="ARBA00023180"/>
    </source>
</evidence>
<evidence type="ECO:0000256" key="4">
    <source>
        <dbReference type="ARBA" id="ARBA00022989"/>
    </source>
</evidence>
<feature type="transmembrane region" description="Helical" evidence="8">
    <location>
        <begin position="427"/>
        <end position="460"/>
    </location>
</feature>
<gene>
    <name evidence="9" type="ORF">M5D96_007024</name>
</gene>
<evidence type="ECO:0000313" key="10">
    <source>
        <dbReference type="Proteomes" id="UP001059596"/>
    </source>
</evidence>
<reference evidence="9" key="1">
    <citation type="journal article" date="2023" name="Genome Biol. Evol.">
        <title>Long-read-based Genome Assembly of Drosophila gunungcola Reveals Fewer Chemosensory Genes in Flower-breeding Species.</title>
        <authorList>
            <person name="Negi A."/>
            <person name="Liao B.Y."/>
            <person name="Yeh S.D."/>
        </authorList>
    </citation>
    <scope>NUCLEOTIDE SEQUENCE</scope>
    <source>
        <strain evidence="9">Sukarami</strain>
    </source>
</reference>
<keyword evidence="7" id="KW-0325">Glycoprotein</keyword>
<feature type="transmembrane region" description="Helical" evidence="8">
    <location>
        <begin position="238"/>
        <end position="258"/>
    </location>
</feature>
<dbReference type="PANTHER" id="PTHR42643">
    <property type="entry name" value="IONOTROPIC RECEPTOR 20A-RELATED"/>
    <property type="match status" value="1"/>
</dbReference>
<comment type="subcellular location">
    <subcellularLocation>
        <location evidence="1">Cell membrane</location>
        <topology evidence="1">Multi-pass membrane protein</topology>
    </subcellularLocation>
</comment>
<proteinExistence type="predicted"/>
<evidence type="ECO:0000256" key="3">
    <source>
        <dbReference type="ARBA" id="ARBA00022692"/>
    </source>
</evidence>
<keyword evidence="6" id="KW-0675">Receptor</keyword>
<dbReference type="Proteomes" id="UP001059596">
    <property type="component" value="Unassembled WGS sequence"/>
</dbReference>
<accession>A0A9Q0BQ21</accession>
<organism evidence="9 10">
    <name type="scientific">Drosophila gunungcola</name>
    <name type="common">fruit fly</name>
    <dbReference type="NCBI Taxonomy" id="103775"/>
    <lineage>
        <taxon>Eukaryota</taxon>
        <taxon>Metazoa</taxon>
        <taxon>Ecdysozoa</taxon>
        <taxon>Arthropoda</taxon>
        <taxon>Hexapoda</taxon>
        <taxon>Insecta</taxon>
        <taxon>Pterygota</taxon>
        <taxon>Neoptera</taxon>
        <taxon>Endopterygota</taxon>
        <taxon>Diptera</taxon>
        <taxon>Brachycera</taxon>
        <taxon>Muscomorpha</taxon>
        <taxon>Ephydroidea</taxon>
        <taxon>Drosophilidae</taxon>
        <taxon>Drosophila</taxon>
        <taxon>Sophophora</taxon>
    </lineage>
</organism>
<keyword evidence="5 8" id="KW-0472">Membrane</keyword>
<protein>
    <submittedName>
        <fullName evidence="9">Uncharacterized protein</fullName>
    </submittedName>
</protein>
<name>A0A9Q0BQ21_9MUSC</name>
<evidence type="ECO:0000256" key="2">
    <source>
        <dbReference type="ARBA" id="ARBA00022475"/>
    </source>
</evidence>
<evidence type="ECO:0000313" key="9">
    <source>
        <dbReference type="EMBL" id="KAI8039604.1"/>
    </source>
</evidence>
<dbReference type="AlphaFoldDB" id="A0A9Q0BQ21"/>
<feature type="transmembrane region" description="Helical" evidence="8">
    <location>
        <begin position="173"/>
        <end position="196"/>
    </location>
</feature>
<evidence type="ECO:0000256" key="8">
    <source>
        <dbReference type="SAM" id="Phobius"/>
    </source>
</evidence>
<dbReference type="InterPro" id="IPR052192">
    <property type="entry name" value="Insect_Ionotropic_Sensory_Rcpt"/>
</dbReference>
<comment type="caution">
    <text evidence="9">The sequence shown here is derived from an EMBL/GenBank/DDBJ whole genome shotgun (WGS) entry which is preliminary data.</text>
</comment>
<evidence type="ECO:0000256" key="1">
    <source>
        <dbReference type="ARBA" id="ARBA00004651"/>
    </source>
</evidence>
<dbReference type="EMBL" id="JAMKOV010000005">
    <property type="protein sequence ID" value="KAI8039604.1"/>
    <property type="molecule type" value="Genomic_DNA"/>
</dbReference>
<evidence type="ECO:0000256" key="5">
    <source>
        <dbReference type="ARBA" id="ARBA00023136"/>
    </source>
</evidence>
<keyword evidence="4 8" id="KW-1133">Transmembrane helix</keyword>
<sequence>MEALLQTSYHLRIPYLVGLLAADEHLFYYRYNPYPSFRTEQRPLQFSPIFDQSFPNMQGHPLIVMPDQWLPRSIPYLDRRTGKQILAGSVGRFINLLAWRLNATLQLAQTVTPGRFLHASALQELGKSLAIDVPASVSMLERSEQLTRTSYPLELTHICLMIPVAKEIPLKDIYFLLSSVSNMLLAIGIVLAYGLVLSLLRQLTSTDDVHLVDFLLNDRALRGVLGQSFPRRGCSSRWIYLMLGLVGLNVSSIFEAALETMMAHPPREFQARSFADLQRTDIPLVTTEEDLYTLGDLHLALLVVNVSEYHHLRNGRNSSSAYFASRLHWTLFSEQQKRFSRELFIYSMDACLWSLALLSFQWPQSSCFAEPVSKLILEVRANGLYQFWVGMHHYDMTEAGLSNMADPSLRTEENAALRLRDLQWVWLAYGTLLAIASLMFLLEVIWTSISPYISVIFYTFIRQL</sequence>
<keyword evidence="3 8" id="KW-0812">Transmembrane</keyword>
<keyword evidence="2" id="KW-1003">Cell membrane</keyword>
<keyword evidence="10" id="KW-1185">Reference proteome</keyword>
<evidence type="ECO:0000256" key="6">
    <source>
        <dbReference type="ARBA" id="ARBA00023170"/>
    </source>
</evidence>
<dbReference type="GO" id="GO:0005886">
    <property type="term" value="C:plasma membrane"/>
    <property type="evidence" value="ECO:0007669"/>
    <property type="project" value="UniProtKB-SubCell"/>
</dbReference>
<dbReference type="PANTHER" id="PTHR42643:SF41">
    <property type="entry name" value="IONOTROPIC RECEPTOR 20A-RELATED"/>
    <property type="match status" value="1"/>
</dbReference>